<keyword evidence="2" id="KW-1185">Reference proteome</keyword>
<dbReference type="RefSeq" id="WP_188805608.1">
    <property type="nucleotide sequence ID" value="NZ_BAAAOU010000005.1"/>
</dbReference>
<organism evidence="1 2">
    <name type="scientific">Citricoccus zhacaiensis</name>
    <dbReference type="NCBI Taxonomy" id="489142"/>
    <lineage>
        <taxon>Bacteria</taxon>
        <taxon>Bacillati</taxon>
        <taxon>Actinomycetota</taxon>
        <taxon>Actinomycetes</taxon>
        <taxon>Micrococcales</taxon>
        <taxon>Micrococcaceae</taxon>
        <taxon>Citricoccus</taxon>
    </lineage>
</organism>
<sequence length="344" mass="37212">MHRRPHPRPDAPELPVLDPAEGAWVAAMLEAGTEELGAESWNGYVATVVPVGNPVPYEAIARICHPVPWHHRDWDEGAAARLRELGLVPEDHADFREGSWSGDRTLHAYGTTTWSQVAADRGTVFHAGAQWADLARAGGNDSVPSTREAHLEYGPPEQGQLSSRAMATLAEVLLEHTETPQDLVLGLWPGRGWMDGGSSRFGPGVLEATGGRASSVQMPPAFGPRTTRAIRRGSGLLEVGGGFREYLLLADDGTRLRHPLWERAAHPLLPAAEATEEQSPNLAWPRDRAWTLASEIDFDSTLVAGSTELIRAICTHPGLEAAVVRTETDLTAFADTVNHRDPSA</sequence>
<dbReference type="Proteomes" id="UP000642509">
    <property type="component" value="Unassembled WGS sequence"/>
</dbReference>
<comment type="caution">
    <text evidence="1">The sequence shown here is derived from an EMBL/GenBank/DDBJ whole genome shotgun (WGS) entry which is preliminary data.</text>
</comment>
<protein>
    <recommendedName>
        <fullName evidence="3">DUF317 domain-containing protein</fullName>
    </recommendedName>
</protein>
<reference evidence="2" key="1">
    <citation type="journal article" date="2019" name="Int. J. Syst. Evol. Microbiol.">
        <title>The Global Catalogue of Microorganisms (GCM) 10K type strain sequencing project: providing services to taxonomists for standard genome sequencing and annotation.</title>
        <authorList>
            <consortium name="The Broad Institute Genomics Platform"/>
            <consortium name="The Broad Institute Genome Sequencing Center for Infectious Disease"/>
            <person name="Wu L."/>
            <person name="Ma J."/>
        </authorList>
    </citation>
    <scope>NUCLEOTIDE SEQUENCE [LARGE SCALE GENOMIC DNA]</scope>
    <source>
        <strain evidence="2">CGMCC 1.7064</strain>
    </source>
</reference>
<evidence type="ECO:0000313" key="2">
    <source>
        <dbReference type="Proteomes" id="UP000642509"/>
    </source>
</evidence>
<evidence type="ECO:0008006" key="3">
    <source>
        <dbReference type="Google" id="ProtNLM"/>
    </source>
</evidence>
<gene>
    <name evidence="1" type="ORF">GCM10010977_15380</name>
</gene>
<dbReference type="EMBL" id="BMLQ01000004">
    <property type="protein sequence ID" value="GGO44605.1"/>
    <property type="molecule type" value="Genomic_DNA"/>
</dbReference>
<proteinExistence type="predicted"/>
<name>A0ABQ2LY23_9MICC</name>
<evidence type="ECO:0000313" key="1">
    <source>
        <dbReference type="EMBL" id="GGO44605.1"/>
    </source>
</evidence>
<accession>A0ABQ2LY23</accession>